<dbReference type="EC" id="5.4.99.5" evidence="1 3"/>
<dbReference type="AlphaFoldDB" id="A0AAX0S267"/>
<comment type="catalytic activity">
    <reaction evidence="3">
        <text>chorismate = prephenate</text>
        <dbReference type="Rhea" id="RHEA:13897"/>
        <dbReference type="ChEBI" id="CHEBI:29748"/>
        <dbReference type="ChEBI" id="CHEBI:29934"/>
        <dbReference type="EC" id="5.4.99.5"/>
    </reaction>
</comment>
<proteinExistence type="predicted"/>
<dbReference type="EMBL" id="CP030926">
    <property type="protein sequence ID" value="AXN37341.1"/>
    <property type="molecule type" value="Genomic_DNA"/>
</dbReference>
<evidence type="ECO:0000313" key="6">
    <source>
        <dbReference type="Proteomes" id="UP000220106"/>
    </source>
</evidence>
<dbReference type="PROSITE" id="PS51167">
    <property type="entry name" value="CHORISMATE_MUT_1"/>
    <property type="match status" value="1"/>
</dbReference>
<dbReference type="InterPro" id="IPR008243">
    <property type="entry name" value="Chorismate_mutase_AroH"/>
</dbReference>
<keyword evidence="2 3" id="KW-0028">Amino-acid biosynthesis</keyword>
<reference evidence="4 7" key="2">
    <citation type="submission" date="2018-07" db="EMBL/GenBank/DDBJ databases">
        <title>The molecular basis for the intramolecular migration of carboxyl group in the catabolism of para-hydroxybenzoate via gentisate.</title>
        <authorList>
            <person name="Zhao H."/>
            <person name="Xu Y."/>
            <person name="Lin S."/>
            <person name="Spain J.C."/>
            <person name="Zhou N.-Y."/>
        </authorList>
    </citation>
    <scope>NUCLEOTIDE SEQUENCE [LARGE SCALE GENOMIC DNA]</scope>
    <source>
        <strain evidence="4 7">PHB-7a</strain>
    </source>
</reference>
<dbReference type="Proteomes" id="UP000260457">
    <property type="component" value="Chromosome"/>
</dbReference>
<evidence type="ECO:0000256" key="2">
    <source>
        <dbReference type="PIRSR" id="PIRSR005965-1"/>
    </source>
</evidence>
<dbReference type="NCBIfam" id="TIGR01796">
    <property type="entry name" value="CM_mono_aroH"/>
    <property type="match status" value="1"/>
</dbReference>
<keyword evidence="3 4" id="KW-0413">Isomerase</keyword>
<evidence type="ECO:0000313" key="5">
    <source>
        <dbReference type="EMBL" id="PEJ31172.1"/>
    </source>
</evidence>
<dbReference type="KEGG" id="pbut:DTO10_02285"/>
<dbReference type="Pfam" id="PF07736">
    <property type="entry name" value="CM_1"/>
    <property type="match status" value="1"/>
</dbReference>
<dbReference type="GO" id="GO:0004106">
    <property type="term" value="F:chorismate mutase activity"/>
    <property type="evidence" value="ECO:0007669"/>
    <property type="project" value="UniProtKB-UniRule"/>
</dbReference>
<dbReference type="InterPro" id="IPR035959">
    <property type="entry name" value="RutC-like_sf"/>
</dbReference>
<name>A0AAX0S267_9BACI</name>
<evidence type="ECO:0000256" key="3">
    <source>
        <dbReference type="PROSITE-ProRule" id="PRU00514"/>
    </source>
</evidence>
<sequence length="127" mass="14167">MGELCVIRGIRGATTVEKDTEMEVIAAVEQLMAEIIRVNEIDPDMVASVFFSATDEIRSVFPAKALRKFEGWTYVPVTCMQEIPVSNSLPSCIRVMIHVNTTKSQKEIQHVYQAGAVVLRPDLTNKI</sequence>
<dbReference type="Proteomes" id="UP000220106">
    <property type="component" value="Unassembled WGS sequence"/>
</dbReference>
<dbReference type="GO" id="GO:0046417">
    <property type="term" value="P:chorismate metabolic process"/>
    <property type="evidence" value="ECO:0007669"/>
    <property type="project" value="TreeGrafter"/>
</dbReference>
<dbReference type="RefSeq" id="WP_053346775.1">
    <property type="nucleotide sequence ID" value="NZ_JBIBAW010000001.1"/>
</dbReference>
<dbReference type="PANTHER" id="PTHR21164">
    <property type="entry name" value="CHORISMATE MUTASE"/>
    <property type="match status" value="1"/>
</dbReference>
<dbReference type="PIRSF" id="PIRSF005965">
    <property type="entry name" value="Chor_mut_AroH"/>
    <property type="match status" value="1"/>
</dbReference>
<reference evidence="5 6" key="1">
    <citation type="submission" date="2017-09" db="EMBL/GenBank/DDBJ databases">
        <title>Large-scale bioinformatics analysis of Bacillus genomes uncovers conserved roles of natural products in bacterial physiology.</title>
        <authorList>
            <consortium name="Agbiome Team Llc"/>
            <person name="Bleich R.M."/>
            <person name="Kirk G.J."/>
            <person name="Santa Maria K.C."/>
            <person name="Allen S.E."/>
            <person name="Farag S."/>
            <person name="Shank E.A."/>
            <person name="Bowers A."/>
        </authorList>
    </citation>
    <scope>NUCLEOTIDE SEQUENCE [LARGE SCALE GENOMIC DNA]</scope>
    <source>
        <strain evidence="5 6">AFS003229</strain>
    </source>
</reference>
<dbReference type="GO" id="GO:0009073">
    <property type="term" value="P:aromatic amino acid family biosynthetic process"/>
    <property type="evidence" value="ECO:0007669"/>
    <property type="project" value="UniProtKB-UniRule"/>
</dbReference>
<keyword evidence="2 3" id="KW-0057">Aromatic amino acid biosynthesis</keyword>
<dbReference type="EMBL" id="NUEQ01000032">
    <property type="protein sequence ID" value="PEJ31172.1"/>
    <property type="molecule type" value="Genomic_DNA"/>
</dbReference>
<organism evidence="5 6">
    <name type="scientific">Peribacillus butanolivorans</name>
    <dbReference type="NCBI Taxonomy" id="421767"/>
    <lineage>
        <taxon>Bacteria</taxon>
        <taxon>Bacillati</taxon>
        <taxon>Bacillota</taxon>
        <taxon>Bacilli</taxon>
        <taxon>Bacillales</taxon>
        <taxon>Bacillaceae</taxon>
        <taxon>Peribacillus</taxon>
    </lineage>
</organism>
<dbReference type="GO" id="GO:0008652">
    <property type="term" value="P:amino acid biosynthetic process"/>
    <property type="evidence" value="ECO:0007669"/>
    <property type="project" value="UniProtKB-UniRule"/>
</dbReference>
<feature type="binding site" evidence="2">
    <location>
        <position position="112"/>
    </location>
    <ligand>
        <name>prephenate</name>
        <dbReference type="ChEBI" id="CHEBI:29934"/>
    </ligand>
</feature>
<keyword evidence="7" id="KW-1185">Reference proteome</keyword>
<dbReference type="CDD" id="cd02185">
    <property type="entry name" value="AroH"/>
    <property type="match status" value="1"/>
</dbReference>
<feature type="binding site" evidence="2">
    <location>
        <position position="11"/>
    </location>
    <ligand>
        <name>prephenate</name>
        <dbReference type="ChEBI" id="CHEBI:29934"/>
    </ligand>
</feature>
<evidence type="ECO:0000313" key="7">
    <source>
        <dbReference type="Proteomes" id="UP000260457"/>
    </source>
</evidence>
<dbReference type="PANTHER" id="PTHR21164:SF0">
    <property type="entry name" value="CHORISMATE MUTASE AROH"/>
    <property type="match status" value="1"/>
</dbReference>
<feature type="binding site" evidence="2">
    <location>
        <position position="94"/>
    </location>
    <ligand>
        <name>prephenate</name>
        <dbReference type="ChEBI" id="CHEBI:29934"/>
    </ligand>
</feature>
<protein>
    <recommendedName>
        <fullName evidence="1 3">chorismate mutase</fullName>
        <ecNumber evidence="1 3">5.4.99.5</ecNumber>
    </recommendedName>
</protein>
<evidence type="ECO:0000313" key="4">
    <source>
        <dbReference type="EMBL" id="AXN37341.1"/>
    </source>
</evidence>
<evidence type="ECO:0000256" key="1">
    <source>
        <dbReference type="NCBIfam" id="TIGR01796"/>
    </source>
</evidence>
<dbReference type="Gene3D" id="3.30.1330.40">
    <property type="entry name" value="RutC-like"/>
    <property type="match status" value="1"/>
</dbReference>
<gene>
    <name evidence="5" type="primary">aroH</name>
    <name evidence="5" type="ORF">CN689_17960</name>
    <name evidence="4" type="ORF">DTO10_02285</name>
</gene>
<dbReference type="SUPFAM" id="SSF55298">
    <property type="entry name" value="YjgF-like"/>
    <property type="match status" value="1"/>
</dbReference>
<accession>A0AAX0S267</accession>